<organism evidence="5 6">
    <name type="scientific">Hypholoma sublateritium (strain FD-334 SS-4)</name>
    <dbReference type="NCBI Taxonomy" id="945553"/>
    <lineage>
        <taxon>Eukaryota</taxon>
        <taxon>Fungi</taxon>
        <taxon>Dikarya</taxon>
        <taxon>Basidiomycota</taxon>
        <taxon>Agaricomycotina</taxon>
        <taxon>Agaricomycetes</taxon>
        <taxon>Agaricomycetidae</taxon>
        <taxon>Agaricales</taxon>
        <taxon>Agaricineae</taxon>
        <taxon>Strophariaceae</taxon>
        <taxon>Hypholoma</taxon>
    </lineage>
</organism>
<dbReference type="Pfam" id="PF21032">
    <property type="entry name" value="PROPPIN"/>
    <property type="match status" value="1"/>
</dbReference>
<dbReference type="STRING" id="945553.A0A0D2LPB2"/>
<gene>
    <name evidence="5" type="ORF">HYPSUDRAFT_60795</name>
</gene>
<accession>A0A0D2LPB2</accession>
<dbReference type="OMA" id="GGPQCMC"/>
<dbReference type="PANTHER" id="PTHR11227">
    <property type="entry name" value="WD-REPEAT PROTEIN INTERACTING WITH PHOSPHOINOSIDES WIPI -RELATED"/>
    <property type="match status" value="1"/>
</dbReference>
<dbReference type="GO" id="GO:0005737">
    <property type="term" value="C:cytoplasm"/>
    <property type="evidence" value="ECO:0007669"/>
    <property type="project" value="UniProtKB-ARBA"/>
</dbReference>
<evidence type="ECO:0000256" key="4">
    <source>
        <dbReference type="SAM" id="MobiDB-lite"/>
    </source>
</evidence>
<reference evidence="6" key="1">
    <citation type="submission" date="2014-04" db="EMBL/GenBank/DDBJ databases">
        <title>Evolutionary Origins and Diversification of the Mycorrhizal Mutualists.</title>
        <authorList>
            <consortium name="DOE Joint Genome Institute"/>
            <consortium name="Mycorrhizal Genomics Consortium"/>
            <person name="Kohler A."/>
            <person name="Kuo A."/>
            <person name="Nagy L.G."/>
            <person name="Floudas D."/>
            <person name="Copeland A."/>
            <person name="Barry K.W."/>
            <person name="Cichocki N."/>
            <person name="Veneault-Fourrey C."/>
            <person name="LaButti K."/>
            <person name="Lindquist E.A."/>
            <person name="Lipzen A."/>
            <person name="Lundell T."/>
            <person name="Morin E."/>
            <person name="Murat C."/>
            <person name="Riley R."/>
            <person name="Ohm R."/>
            <person name="Sun H."/>
            <person name="Tunlid A."/>
            <person name="Henrissat B."/>
            <person name="Grigoriev I.V."/>
            <person name="Hibbett D.S."/>
            <person name="Martin F."/>
        </authorList>
    </citation>
    <scope>NUCLEOTIDE SEQUENCE [LARGE SCALE GENOMIC DNA]</scope>
    <source>
        <strain evidence="6">FD-334 SS-4</strain>
    </source>
</reference>
<feature type="compositionally biased region" description="Low complexity" evidence="4">
    <location>
        <begin position="421"/>
        <end position="433"/>
    </location>
</feature>
<dbReference type="InterPro" id="IPR001680">
    <property type="entry name" value="WD40_rpt"/>
</dbReference>
<dbReference type="Proteomes" id="UP000054270">
    <property type="component" value="Unassembled WGS sequence"/>
</dbReference>
<evidence type="ECO:0000313" key="5">
    <source>
        <dbReference type="EMBL" id="KJA29952.1"/>
    </source>
</evidence>
<keyword evidence="6" id="KW-1185">Reference proteome</keyword>
<keyword evidence="1" id="KW-0853">WD repeat</keyword>
<proteinExistence type="inferred from homology"/>
<keyword evidence="2" id="KW-0677">Repeat</keyword>
<dbReference type="InterPro" id="IPR048720">
    <property type="entry name" value="PROPPIN"/>
</dbReference>
<sequence>MNLGRHTIAATRPVHILDARFDADCDIFTAATPAGFAVYQTFPLTLIRKRELTGGTLAAVVPLHSSNILFLLGGGRSPLYPPNKVIIWNDALGREVAELEFRERVRGLVCRRGWLAVALRRRAVVFRVAESVARHGEWDTCDNPQGLIAIATSPHSTLLAIAGRQVGHVQLVHLPPCPPPVPRGPPPPGVPPHQRPPPPPAKHPMAIIAAHTTALTTIALPASGRLVATTSVQGTLVRVWDATSGKLVREFRRGTDKANIYGVAFRPDEQELCVWSDKGTVHVFNLVRAGATNRQSTFSPLAPFLPLPKYFESEWSYAQYRIPVQSAHISLSASARSSAAAVDAPDEERCAVGWIRAPAEDPAAPPEATEYQLVALTFTGGWYRLALPKLAGRAKASSISGAGPFRPGNLSMGSPPRAPLASRAGSVAGSSASRLDKGKEKERDKDKGKKESRNCTLQEYRRFGRWDGWG</sequence>
<feature type="region of interest" description="Disordered" evidence="4">
    <location>
        <begin position="398"/>
        <end position="454"/>
    </location>
</feature>
<dbReference type="InterPro" id="IPR036322">
    <property type="entry name" value="WD40_repeat_dom_sf"/>
</dbReference>
<dbReference type="SUPFAM" id="SSF50978">
    <property type="entry name" value="WD40 repeat-like"/>
    <property type="match status" value="1"/>
</dbReference>
<evidence type="ECO:0000256" key="2">
    <source>
        <dbReference type="ARBA" id="ARBA00022737"/>
    </source>
</evidence>
<dbReference type="AlphaFoldDB" id="A0A0D2LPB2"/>
<evidence type="ECO:0000256" key="1">
    <source>
        <dbReference type="ARBA" id="ARBA00022574"/>
    </source>
</evidence>
<dbReference type="SMART" id="SM00320">
    <property type="entry name" value="WD40"/>
    <property type="match status" value="2"/>
</dbReference>
<evidence type="ECO:0000313" key="6">
    <source>
        <dbReference type="Proteomes" id="UP000054270"/>
    </source>
</evidence>
<evidence type="ECO:0000256" key="3">
    <source>
        <dbReference type="ARBA" id="ARBA00025740"/>
    </source>
</evidence>
<dbReference type="OrthoDB" id="1667587at2759"/>
<dbReference type="InterPro" id="IPR015943">
    <property type="entry name" value="WD40/YVTN_repeat-like_dom_sf"/>
</dbReference>
<feature type="region of interest" description="Disordered" evidence="4">
    <location>
        <begin position="177"/>
        <end position="204"/>
    </location>
</feature>
<comment type="similarity">
    <text evidence="3">Belongs to the WD repeat PROPPIN family.</text>
</comment>
<dbReference type="Gene3D" id="2.130.10.10">
    <property type="entry name" value="YVTN repeat-like/Quinoprotein amine dehydrogenase"/>
    <property type="match status" value="1"/>
</dbReference>
<name>A0A0D2LPB2_HYPSF</name>
<protein>
    <submittedName>
        <fullName evidence="5">Uncharacterized protein</fullName>
    </submittedName>
</protein>
<dbReference type="EMBL" id="KN817518">
    <property type="protein sequence ID" value="KJA29952.1"/>
    <property type="molecule type" value="Genomic_DNA"/>
</dbReference>
<feature type="compositionally biased region" description="Basic and acidic residues" evidence="4">
    <location>
        <begin position="434"/>
        <end position="454"/>
    </location>
</feature>
<feature type="compositionally biased region" description="Pro residues" evidence="4">
    <location>
        <begin position="177"/>
        <end position="202"/>
    </location>
</feature>